<organism evidence="3 4">
    <name type="scientific">Litoreibacter albidus</name>
    <dbReference type="NCBI Taxonomy" id="670155"/>
    <lineage>
        <taxon>Bacteria</taxon>
        <taxon>Pseudomonadati</taxon>
        <taxon>Pseudomonadota</taxon>
        <taxon>Alphaproteobacteria</taxon>
        <taxon>Rhodobacterales</taxon>
        <taxon>Roseobacteraceae</taxon>
        <taxon>Litoreibacter</taxon>
    </lineage>
</organism>
<dbReference type="RefSeq" id="WP_089946167.1">
    <property type="nucleotide sequence ID" value="NZ_FNOI01000002.1"/>
</dbReference>
<dbReference type="Gene3D" id="3.40.50.2300">
    <property type="match status" value="1"/>
</dbReference>
<dbReference type="AlphaFoldDB" id="A0A1H2VCD5"/>
<proteinExistence type="predicted"/>
<name>A0A1H2VCD5_9RHOB</name>
<dbReference type="PROSITE" id="PS50110">
    <property type="entry name" value="RESPONSE_REGULATORY"/>
    <property type="match status" value="1"/>
</dbReference>
<reference evidence="4" key="1">
    <citation type="submission" date="2016-10" db="EMBL/GenBank/DDBJ databases">
        <authorList>
            <person name="Varghese N."/>
            <person name="Submissions S."/>
        </authorList>
    </citation>
    <scope>NUCLEOTIDE SEQUENCE [LARGE SCALE GENOMIC DNA]</scope>
    <source>
        <strain evidence="4">DSM 26922</strain>
    </source>
</reference>
<gene>
    <name evidence="3" type="ORF">SAMN04488001_1477</name>
</gene>
<sequence>MDILIVENGSGLGQLWADHVGRLGCEVALVHCQKDAEALLRQQDFDVLVINLDLHPRSGDASAIADYASYRRPNAKVVCVTSDSFFSDGSIFRYMPNACAMVPPNTQPSDLAALVEYHAR</sequence>
<keyword evidence="4" id="KW-1185">Reference proteome</keyword>
<dbReference type="SUPFAM" id="SSF52172">
    <property type="entry name" value="CheY-like"/>
    <property type="match status" value="1"/>
</dbReference>
<dbReference type="OrthoDB" id="7874292at2"/>
<dbReference type="InterPro" id="IPR011006">
    <property type="entry name" value="CheY-like_superfamily"/>
</dbReference>
<evidence type="ECO:0000313" key="4">
    <source>
        <dbReference type="Proteomes" id="UP000199441"/>
    </source>
</evidence>
<evidence type="ECO:0000259" key="2">
    <source>
        <dbReference type="PROSITE" id="PS50110"/>
    </source>
</evidence>
<protein>
    <recommendedName>
        <fullName evidence="2">Response regulatory domain-containing protein</fullName>
    </recommendedName>
</protein>
<dbReference type="InterPro" id="IPR001789">
    <property type="entry name" value="Sig_transdc_resp-reg_receiver"/>
</dbReference>
<dbReference type="EMBL" id="FNOI01000002">
    <property type="protein sequence ID" value="SDW66021.1"/>
    <property type="molecule type" value="Genomic_DNA"/>
</dbReference>
<accession>A0A1H2VCD5</accession>
<feature type="domain" description="Response regulatory" evidence="2">
    <location>
        <begin position="2"/>
        <end position="119"/>
    </location>
</feature>
<dbReference type="GO" id="GO:0000160">
    <property type="term" value="P:phosphorelay signal transduction system"/>
    <property type="evidence" value="ECO:0007669"/>
    <property type="project" value="InterPro"/>
</dbReference>
<evidence type="ECO:0000313" key="3">
    <source>
        <dbReference type="EMBL" id="SDW66021.1"/>
    </source>
</evidence>
<dbReference type="Proteomes" id="UP000199441">
    <property type="component" value="Unassembled WGS sequence"/>
</dbReference>
<comment type="caution">
    <text evidence="1">Lacks conserved residue(s) required for the propagation of feature annotation.</text>
</comment>
<evidence type="ECO:0000256" key="1">
    <source>
        <dbReference type="PROSITE-ProRule" id="PRU00169"/>
    </source>
</evidence>
<dbReference type="STRING" id="670155.SAMN04488001_1477"/>